<organism evidence="4 5">
    <name type="scientific">Lepidopterella palustris CBS 459.81</name>
    <dbReference type="NCBI Taxonomy" id="1314670"/>
    <lineage>
        <taxon>Eukaryota</taxon>
        <taxon>Fungi</taxon>
        <taxon>Dikarya</taxon>
        <taxon>Ascomycota</taxon>
        <taxon>Pezizomycotina</taxon>
        <taxon>Dothideomycetes</taxon>
        <taxon>Pleosporomycetidae</taxon>
        <taxon>Mytilinidiales</taxon>
        <taxon>Argynnaceae</taxon>
        <taxon>Lepidopterella</taxon>
    </lineage>
</organism>
<feature type="binding site" evidence="3">
    <location>
        <position position="267"/>
    </location>
    <ligand>
        <name>dimethylallyl diphosphate</name>
        <dbReference type="ChEBI" id="CHEBI:57623"/>
    </ligand>
</feature>
<dbReference type="InterPro" id="IPR017795">
    <property type="entry name" value="ABBA_NscD-like"/>
</dbReference>
<dbReference type="InterPro" id="IPR033964">
    <property type="entry name" value="ABBA"/>
</dbReference>
<name>A0A8E2JCZ3_9PEZI</name>
<dbReference type="OrthoDB" id="3354387at2759"/>
<comment type="similarity">
    <text evidence="1">Belongs to the tryptophan dimethylallyltransferase family.</text>
</comment>
<evidence type="ECO:0000256" key="3">
    <source>
        <dbReference type="PIRSR" id="PIRSR000509-1"/>
    </source>
</evidence>
<feature type="binding site" evidence="3">
    <location>
        <position position="198"/>
    </location>
    <ligand>
        <name>dimethylallyl diphosphate</name>
        <dbReference type="ChEBI" id="CHEBI:57623"/>
    </ligand>
</feature>
<dbReference type="NCBIfam" id="TIGR03429">
    <property type="entry name" value="arom_pren_DMATS"/>
    <property type="match status" value="1"/>
</dbReference>
<feature type="binding site" evidence="3">
    <location>
        <position position="102"/>
    </location>
    <ligand>
        <name>L-tryptophan</name>
        <dbReference type="ChEBI" id="CHEBI:57912"/>
    </ligand>
</feature>
<feature type="binding site" evidence="3">
    <location>
        <position position="265"/>
    </location>
    <ligand>
        <name>dimethylallyl diphosphate</name>
        <dbReference type="ChEBI" id="CHEBI:57623"/>
    </ligand>
</feature>
<keyword evidence="2 4" id="KW-0808">Transferase</keyword>
<accession>A0A8E2JCZ3</accession>
<dbReference type="PANTHER" id="PTHR40627">
    <property type="entry name" value="INDOLE PRENYLTRANSFERASE TDIB-RELATED"/>
    <property type="match status" value="1"/>
</dbReference>
<dbReference type="PANTHER" id="PTHR40627:SF4">
    <property type="entry name" value="PRENYLTRANSFERASE ASQH1-RELATED"/>
    <property type="match status" value="1"/>
</dbReference>
<feature type="binding site" evidence="3">
    <location>
        <position position="200"/>
    </location>
    <ligand>
        <name>dimethylallyl diphosphate</name>
        <dbReference type="ChEBI" id="CHEBI:57623"/>
    </ligand>
</feature>
<keyword evidence="5" id="KW-1185">Reference proteome</keyword>
<gene>
    <name evidence="4" type="ORF">K432DRAFT_445302</name>
</gene>
<feature type="binding site" evidence="3">
    <location>
        <position position="117"/>
    </location>
    <ligand>
        <name>dimethylallyl diphosphate</name>
        <dbReference type="ChEBI" id="CHEBI:57623"/>
    </ligand>
</feature>
<protein>
    <submittedName>
        <fullName evidence="4">Aromatic prenyltransferase</fullName>
    </submittedName>
</protein>
<proteinExistence type="inferred from homology"/>
<reference evidence="4 5" key="1">
    <citation type="journal article" date="2016" name="Nat. Commun.">
        <title>Ectomycorrhizal ecology is imprinted in the genome of the dominant symbiotic fungus Cenococcum geophilum.</title>
        <authorList>
            <consortium name="DOE Joint Genome Institute"/>
            <person name="Peter M."/>
            <person name="Kohler A."/>
            <person name="Ohm R.A."/>
            <person name="Kuo A."/>
            <person name="Krutzmann J."/>
            <person name="Morin E."/>
            <person name="Arend M."/>
            <person name="Barry K.W."/>
            <person name="Binder M."/>
            <person name="Choi C."/>
            <person name="Clum A."/>
            <person name="Copeland A."/>
            <person name="Grisel N."/>
            <person name="Haridas S."/>
            <person name="Kipfer T."/>
            <person name="LaButti K."/>
            <person name="Lindquist E."/>
            <person name="Lipzen A."/>
            <person name="Maire R."/>
            <person name="Meier B."/>
            <person name="Mihaltcheva S."/>
            <person name="Molinier V."/>
            <person name="Murat C."/>
            <person name="Poggeler S."/>
            <person name="Quandt C.A."/>
            <person name="Sperisen C."/>
            <person name="Tritt A."/>
            <person name="Tisserant E."/>
            <person name="Crous P.W."/>
            <person name="Henrissat B."/>
            <person name="Nehls U."/>
            <person name="Egli S."/>
            <person name="Spatafora J.W."/>
            <person name="Grigoriev I.V."/>
            <person name="Martin F.M."/>
        </authorList>
    </citation>
    <scope>NUCLEOTIDE SEQUENCE [LARGE SCALE GENOMIC DNA]</scope>
    <source>
        <strain evidence="4 5">CBS 459.81</strain>
    </source>
</reference>
<evidence type="ECO:0000256" key="2">
    <source>
        <dbReference type="ARBA" id="ARBA00022679"/>
    </source>
</evidence>
<feature type="binding site" evidence="3">
    <location>
        <position position="263"/>
    </location>
    <ligand>
        <name>dimethylallyl diphosphate</name>
        <dbReference type="ChEBI" id="CHEBI:57623"/>
    </ligand>
</feature>
<dbReference type="SFLD" id="SFLDS00036">
    <property type="entry name" value="Aromatic_Prenyltransferase"/>
    <property type="match status" value="1"/>
</dbReference>
<dbReference type="GO" id="GO:0016765">
    <property type="term" value="F:transferase activity, transferring alkyl or aryl (other than methyl) groups"/>
    <property type="evidence" value="ECO:0007669"/>
    <property type="project" value="InterPro"/>
</dbReference>
<evidence type="ECO:0000313" key="5">
    <source>
        <dbReference type="Proteomes" id="UP000250266"/>
    </source>
</evidence>
<dbReference type="AlphaFoldDB" id="A0A8E2JCZ3"/>
<evidence type="ECO:0000256" key="1">
    <source>
        <dbReference type="ARBA" id="ARBA00010209"/>
    </source>
</evidence>
<dbReference type="Pfam" id="PF11991">
    <property type="entry name" value="Trp_DMAT"/>
    <property type="match status" value="1"/>
</dbReference>
<feature type="binding site" evidence="3">
    <location>
        <position position="356"/>
    </location>
    <ligand>
        <name>dimethylallyl diphosphate</name>
        <dbReference type="ChEBI" id="CHEBI:57623"/>
    </ligand>
</feature>
<dbReference type="GO" id="GO:0009820">
    <property type="term" value="P:alkaloid metabolic process"/>
    <property type="evidence" value="ECO:0007669"/>
    <property type="project" value="InterPro"/>
</dbReference>
<dbReference type="InterPro" id="IPR012148">
    <property type="entry name" value="ABBA_DMATS-like"/>
</dbReference>
<dbReference type="EMBL" id="KV745124">
    <property type="protein sequence ID" value="OCK77494.1"/>
    <property type="molecule type" value="Genomic_DNA"/>
</dbReference>
<dbReference type="CDD" id="cd13929">
    <property type="entry name" value="PT-DMATS_CymD"/>
    <property type="match status" value="1"/>
</dbReference>
<dbReference type="SFLD" id="SFLDG01162">
    <property type="entry name" value="I"/>
    <property type="match status" value="1"/>
</dbReference>
<dbReference type="Proteomes" id="UP000250266">
    <property type="component" value="Unassembled WGS sequence"/>
</dbReference>
<dbReference type="PIRSF" id="PIRSF000509">
    <property type="entry name" value="Trp_DMAT"/>
    <property type="match status" value="1"/>
</dbReference>
<evidence type="ECO:0000313" key="4">
    <source>
        <dbReference type="EMBL" id="OCK77494.1"/>
    </source>
</evidence>
<sequence>MTEVLPTENGSGAALRIVNNQPQAWQAASRYPFETEEAGPWWQLVGPHLATLTHEAKYSVERQLEVLMFLQSHVLPRLGDAPSPDAFAHWKSLLTNDGSPLEYSWKWNSKDGNPEIRYCIEAIGSQAGKSEDPVNYFETEKLLLQLAPVLPGLDLTWFEHFTKAFDMHRETNTNGKPEGPRTSMFIAFEHLDDRVVVKTYFLPSEDGRGSPPTFATFANAARTLSSNTKALEEVLKYVSSDPHGSTLIPDMLAIDCIEPSKSRLKLYVGSTHTSFESIISVMTLGGKIKNVENGIDQLRELFGLVLGLKKDFSWSDDTLVQDPFDANLAHPFDLYRNMTYYFDIAPGSALPDVKFYIPVIRYAKSDNDVAAGLARFLRLHGRGQFVDGFLTSLEKIRERHAAHSGHRIQTFIAAAFQKDGSLALTSYMNPGIYHSQIKARERAGHMSGYTRISHRNPYHFAQLRRHNGVN</sequence>